<dbReference type="Proteomes" id="UP000286716">
    <property type="component" value="Unassembled WGS sequence"/>
</dbReference>
<keyword evidence="2" id="KW-1185">Reference proteome</keyword>
<proteinExistence type="predicted"/>
<dbReference type="OrthoDB" id="3694433at2"/>
<organism evidence="1 2">
    <name type="scientific">Amycolatopsis balhimycina DSM 5908</name>
    <dbReference type="NCBI Taxonomy" id="1081091"/>
    <lineage>
        <taxon>Bacteria</taxon>
        <taxon>Bacillati</taxon>
        <taxon>Actinomycetota</taxon>
        <taxon>Actinomycetes</taxon>
        <taxon>Pseudonocardiales</taxon>
        <taxon>Pseudonocardiaceae</taxon>
        <taxon>Amycolatopsis</taxon>
    </lineage>
</organism>
<sequence>MTPEPTVNDPAGADPLCDESEFSALIEEMVALEAPRLFAVVQEYGERVDARIAAWGIAFPDHTEVITTDHARRMSLSAPSRALRLFSYGNRIRARITWVTLNGATALKAP</sequence>
<dbReference type="AlphaFoldDB" id="A0A428W806"/>
<evidence type="ECO:0000313" key="2">
    <source>
        <dbReference type="Proteomes" id="UP000286716"/>
    </source>
</evidence>
<comment type="caution">
    <text evidence="1">The sequence shown here is derived from an EMBL/GenBank/DDBJ whole genome shotgun (WGS) entry which is preliminary data.</text>
</comment>
<evidence type="ECO:0000313" key="1">
    <source>
        <dbReference type="EMBL" id="RSM39219.1"/>
    </source>
</evidence>
<accession>A0A428W806</accession>
<dbReference type="EMBL" id="QHHU01000047">
    <property type="protein sequence ID" value="RSM39219.1"/>
    <property type="molecule type" value="Genomic_DNA"/>
</dbReference>
<dbReference type="RefSeq" id="WP_125592072.1">
    <property type="nucleotide sequence ID" value="NZ_QHHU01000047.1"/>
</dbReference>
<reference evidence="1 2" key="1">
    <citation type="submission" date="2018-05" db="EMBL/GenBank/DDBJ databases">
        <title>Evolution of GPA BGCs.</title>
        <authorList>
            <person name="Waglechner N."/>
            <person name="Wright G.D."/>
        </authorList>
    </citation>
    <scope>NUCLEOTIDE SEQUENCE [LARGE SCALE GENOMIC DNA]</scope>
    <source>
        <strain evidence="1 2">DSM 5908</strain>
    </source>
</reference>
<protein>
    <submittedName>
        <fullName evidence="1">Uncharacterized protein</fullName>
    </submittedName>
</protein>
<gene>
    <name evidence="1" type="ORF">DMA12_30585</name>
</gene>
<name>A0A428W806_AMYBA</name>